<dbReference type="GeneID" id="24562171"/>
<organism evidence="3">
    <name type="scientific">Babesia bigemina</name>
    <dbReference type="NCBI Taxonomy" id="5866"/>
    <lineage>
        <taxon>Eukaryota</taxon>
        <taxon>Sar</taxon>
        <taxon>Alveolata</taxon>
        <taxon>Apicomplexa</taxon>
        <taxon>Aconoidasida</taxon>
        <taxon>Piroplasmida</taxon>
        <taxon>Babesiidae</taxon>
        <taxon>Babesia</taxon>
    </lineage>
</organism>
<protein>
    <recommendedName>
        <fullName evidence="4">C3H1-type domain-containing protein</fullName>
    </recommendedName>
</protein>
<dbReference type="EMBL" id="LK055263">
    <property type="protein sequence ID" value="CDR71954.1"/>
    <property type="molecule type" value="Genomic_DNA"/>
</dbReference>
<sequence>MGFLSGVLEAVKDDEAVKTYVINVDEFVEKIKKYVGNGHKGLVEVMKLVSSLLSGWEHFFDERTKEVKMPLENLEQRIAEHQNDIQKEKSNSLDKQFKDWARRSKEYLDKVEEAEEAMPNLDCDLRKRLETPMKLIQQAVKCFRTSCENKDLDALNKAARTELSMLKQGVNENVKKIITSMESNLKNRFESEIQTPISKIKLELHGINNILIRWIATAEHLVTDALVTVEKVLGKFDTKNISGTKYQTVEYAAVRLKQSADTLWKSVQQAKKGLRGLNGIISEAVIALEKLYTKKIQDVVSNVVNDVDEALSGISKVDEAVRKGVVNLRDAIVKQGIHKFVNKFSVGTFGGIADAATTNWSPVVVSSLKLEGTDLMLWLVEAARDGLEKVRSSSGINLSQSGERNAPLKAIMYALESIKSARRKNGDIEKSLFTAIGNDFHKEIQGVIPGTTNVMELSNIMTEYHEQMKNGNGRGGDGNFTGLIRGIKEELGDGITVEGGKVTVAASSFQEYTGAKGKKDLLNTEIEKVQSLGYDVLNAARHSGGEEYSDSTFSDQLKSFQNSLETFANDIKALVDKETISSAGNDDGIKQLLRGLKTMIGAGPDDEHNTLHKIKKRIDDLIANTVTSNLKTLIDKAKVFHNETIPGQVNQGIQLIREHIEQRFRVTNDAIISKTREIYAARRLRENQELQLCVIEQLESITEIINKNLNTGLKGFLKTLSGDYVDIYLAGYEERPKHIPPKAQKSNLLDPVKSDLDGAQQHGEKVKSLIDNLKNYSEHIFDYLQKDLKQIFASQPRVIGDYPNRITTIRSNLTDLLTHISAKQHFDHQVPGMLETLKTSLTTFTSSHFGNASYPVLDAFPRSLEQFVGELERMYVNGYEGEEWKKEHQNNYAKILFTCIPMLLENFTELKGKCTDGGSWGGKRINVSVENAKYKTVNALGRYMQRLGYAVSKENDSHEGELRNKPECTGNTIGGFLAGTVISPTNEYYLIGVIDNIFNYLNEYNDVCHFIVHPKPKIPCNIFEMLCWFSGLPHNPVYTTMRDVTVSDLFVEQKEDGADDSITVTAISDAPIIAYPNDITYSKVSSIVTHITSKAYDVLAKVLGNGDAYTMYASDFSNNSLKLKYPTSGDECLQILLEMLRRVFPVFRFLYSQCNLTAKHHGWAGCQYGKDTPTTKWQCSKQPETEPTCEPKCKPNCQPTSPLMCYLNDCLPGHLPHHLTSVGCKSECRTCPKLTPGMPCLTPLGFRGFSGSTKTGGDLFEIIDAFLNFDDISCIFSLIPRPPSTLPELFGFTLSLVDGWNTNGSHSLLRWLMDSISNQSIQLYSRPSDLTGALRNAYSGSQTSHGDNHIDHTKAAMSSLSNSKSCILPNKEVFCAPYLASLCHDSQYYLAEKHADNYLSWAIYLPWRLHGYLKSFLNAFQSISCQDWGCRKCQQGDKCRPGQHGVGYNCKCHALVRCGGVLSTFYNYGFTFGNSTKLLDVNERRYCRDFYSQLRNVVESSYFKDLFTECDNFIWTIREPFTYLVLALWSLSLFYLLCVMVGRLDVLHIRSHLRIPSSHKITAQSLLAAAQVGRLAKISYLQP</sequence>
<keyword evidence="2" id="KW-1133">Transmembrane helix</keyword>
<reference evidence="3" key="2">
    <citation type="submission" date="2014-06" db="EMBL/GenBank/DDBJ databases">
        <authorList>
            <person name="Aslett M."/>
            <person name="De Silva Nishadi"/>
        </authorList>
    </citation>
    <scope>NUCLEOTIDE SEQUENCE</scope>
    <source>
        <strain evidence="3">Bond</strain>
    </source>
</reference>
<feature type="transmembrane region" description="Helical" evidence="2">
    <location>
        <begin position="1521"/>
        <end position="1544"/>
    </location>
</feature>
<dbReference type="VEuPathDB" id="PiroplasmaDB:BBBOND_0006160"/>
<evidence type="ECO:0008006" key="4">
    <source>
        <dbReference type="Google" id="ProtNLM"/>
    </source>
</evidence>
<name>A0A061BU11_BABBI</name>
<keyword evidence="2" id="KW-0472">Membrane</keyword>
<evidence type="ECO:0000256" key="2">
    <source>
        <dbReference type="SAM" id="Phobius"/>
    </source>
</evidence>
<proteinExistence type="predicted"/>
<keyword evidence="1" id="KW-0175">Coiled coil</keyword>
<reference evidence="3" key="1">
    <citation type="journal article" date="2014" name="Nucleic Acids Res.">
        <title>The evolutionary dynamics of variant antigen genes in Babesia reveal a history of genomic innovation underlying host-parasite interaction.</title>
        <authorList>
            <person name="Jackson A.P."/>
            <person name="Otto T.D."/>
            <person name="Darby A."/>
            <person name="Ramaprasad A."/>
            <person name="Xia D."/>
            <person name="Echaide I.E."/>
            <person name="Farber M."/>
            <person name="Gahlot S."/>
            <person name="Gamble J."/>
            <person name="Gupta D."/>
            <person name="Gupta Y."/>
            <person name="Jackson L."/>
            <person name="Malandrin L."/>
            <person name="Malas T.B."/>
            <person name="Moussa E."/>
            <person name="Nair M."/>
            <person name="Reid AJ."/>
            <person name="Sanders M."/>
            <person name="Sharma J."/>
            <person name="Tracey A."/>
            <person name="Quail M.A."/>
            <person name="Weir W."/>
            <person name="Wastling J.M."/>
            <person name="Hall N."/>
            <person name="Willadsen P."/>
            <person name="Lingelbach K."/>
            <person name="Shiels B."/>
            <person name="Tait A."/>
            <person name="Berriman M."/>
            <person name="Allred D.R."/>
            <person name="Pain A."/>
        </authorList>
    </citation>
    <scope>NUCLEOTIDE SEQUENCE</scope>
    <source>
        <strain evidence="3">Bond</strain>
    </source>
</reference>
<evidence type="ECO:0000313" key="3">
    <source>
        <dbReference type="EMBL" id="CDR71954.1"/>
    </source>
</evidence>
<dbReference type="KEGG" id="bbig:BBBOND_0006160"/>
<dbReference type="OrthoDB" id="5792673at2759"/>
<accession>A0A061BU11</accession>
<feature type="coiled-coil region" evidence="1">
    <location>
        <begin position="71"/>
        <end position="117"/>
    </location>
</feature>
<evidence type="ECO:0000256" key="1">
    <source>
        <dbReference type="SAM" id="Coils"/>
    </source>
</evidence>
<gene>
    <name evidence="3" type="ORF">BBBOND_0006160</name>
</gene>
<keyword evidence="2" id="KW-0812">Transmembrane</keyword>
<dbReference type="RefSeq" id="XP_012770896.1">
    <property type="nucleotide sequence ID" value="XM_012915442.1"/>
</dbReference>